<feature type="region of interest" description="Disordered" evidence="1">
    <location>
        <begin position="162"/>
        <end position="189"/>
    </location>
</feature>
<dbReference type="InterPro" id="IPR002105">
    <property type="entry name" value="Dockerin_1_rpt"/>
</dbReference>
<reference evidence="2 3" key="1">
    <citation type="journal article" date="2020" name="Antonie Van Leeuwenhoek">
        <title>Rhodopirellula heiligendammensis sp. nov., Rhodopirellula pilleata sp. nov., and Rhodopirellula solitaria sp. nov. isolated from natural or artificial marine surfaces in Northern Germany and California, USA, and emended description of the genus Rhodopirellula.</title>
        <authorList>
            <person name="Kallscheuer N."/>
            <person name="Wiegand S."/>
            <person name="Jogler M."/>
            <person name="Boedeker C."/>
            <person name="Peeters S.H."/>
            <person name="Rast P."/>
            <person name="Heuer A."/>
            <person name="Jetten M.S.M."/>
            <person name="Rohde M."/>
            <person name="Jogler C."/>
        </authorList>
    </citation>
    <scope>NUCLEOTIDE SEQUENCE [LARGE SCALE GENOMIC DNA]</scope>
    <source>
        <strain evidence="2 3">Poly21</strain>
    </source>
</reference>
<dbReference type="GO" id="GO:0004553">
    <property type="term" value="F:hydrolase activity, hydrolyzing O-glycosyl compounds"/>
    <property type="evidence" value="ECO:0007669"/>
    <property type="project" value="InterPro"/>
</dbReference>
<gene>
    <name evidence="2" type="ORF">Poly21_35960</name>
</gene>
<dbReference type="GO" id="GO:0000272">
    <property type="term" value="P:polysaccharide catabolic process"/>
    <property type="evidence" value="ECO:0007669"/>
    <property type="project" value="InterPro"/>
</dbReference>
<dbReference type="Pfam" id="PF00404">
    <property type="entry name" value="Dockerin_1"/>
    <property type="match status" value="1"/>
</dbReference>
<evidence type="ECO:0000313" key="2">
    <source>
        <dbReference type="EMBL" id="TWU16391.1"/>
    </source>
</evidence>
<proteinExistence type="predicted"/>
<name>A0A5C6BY34_9BACT</name>
<accession>A0A5C6BY34</accession>
<dbReference type="RefSeq" id="WP_146408051.1">
    <property type="nucleotide sequence ID" value="NZ_SJPU01000002.1"/>
</dbReference>
<keyword evidence="3" id="KW-1185">Reference proteome</keyword>
<dbReference type="EMBL" id="SJPU01000002">
    <property type="protein sequence ID" value="TWU16391.1"/>
    <property type="molecule type" value="Genomic_DNA"/>
</dbReference>
<dbReference type="OrthoDB" id="232855at2"/>
<comment type="caution">
    <text evidence="2">The sequence shown here is derived from an EMBL/GenBank/DDBJ whole genome shotgun (WGS) entry which is preliminary data.</text>
</comment>
<dbReference type="Proteomes" id="UP000319908">
    <property type="component" value="Unassembled WGS sequence"/>
</dbReference>
<organism evidence="2 3">
    <name type="scientific">Allorhodopirellula heiligendammensis</name>
    <dbReference type="NCBI Taxonomy" id="2714739"/>
    <lineage>
        <taxon>Bacteria</taxon>
        <taxon>Pseudomonadati</taxon>
        <taxon>Planctomycetota</taxon>
        <taxon>Planctomycetia</taxon>
        <taxon>Pirellulales</taxon>
        <taxon>Pirellulaceae</taxon>
        <taxon>Allorhodopirellula</taxon>
    </lineage>
</organism>
<feature type="region of interest" description="Disordered" evidence="1">
    <location>
        <begin position="57"/>
        <end position="85"/>
    </location>
</feature>
<evidence type="ECO:0000313" key="3">
    <source>
        <dbReference type="Proteomes" id="UP000319908"/>
    </source>
</evidence>
<dbReference type="AlphaFoldDB" id="A0A5C6BY34"/>
<protein>
    <submittedName>
        <fullName evidence="2">Uncharacterized protein</fullName>
    </submittedName>
</protein>
<sequence length="226" mass="24660">MDLTDNPKPIVDNLIEFLGIEPTDWDDFGNVTGNDWGEITQQLSPDPDKVLISGVLQSNGPAGRQSTSTTYSNNNPVSSLMPESTTASWTWDDTFDVMTSSTDATGNNYLQQVDAAGRVTQMQWKQNASLGQNPTRPLDVNDDSYVAAIDALQIINYLNTNGETRAPVGGKRPNGSESGQMGQKRPNGSGLFVSACGHDTMWYRQNRSNSCPDHLARMKLTDSTTH</sequence>
<evidence type="ECO:0000256" key="1">
    <source>
        <dbReference type="SAM" id="MobiDB-lite"/>
    </source>
</evidence>